<evidence type="ECO:0000313" key="1">
    <source>
        <dbReference type="EMBL" id="MFD1983593.1"/>
    </source>
</evidence>
<sequence length="196" mass="20656">MDTPTSDVIMHDGAASRRLVVLVALGDAGRAERLAASLAASDDLLPVVAGGGTADVAIVDDSSGDAVPASTPRVLLSGSGERPAGEVMAIMPAGADDLLLTAARKRGQMVPRIVGEKAARWGRLARWGRFVFFTRRDREDGAFALSARRWKGADGQGLVGDGQTAGCGERNGSRCSLADRRGVRRRRLLARVSIRH</sequence>
<proteinExistence type="predicted"/>
<dbReference type="EMBL" id="JBHUGZ010000013">
    <property type="protein sequence ID" value="MFD1984746.1"/>
    <property type="molecule type" value="Genomic_DNA"/>
</dbReference>
<reference evidence="1" key="1">
    <citation type="journal article" date="2014" name="Int. J. Syst. Evol. Microbiol.">
        <title>Complete genome of a new Firmicutes species belonging to the dominant human colonic microbiota ('Ruminococcus bicirculans') reveals two chromosomes and a selective capacity to utilize plant glucans.</title>
        <authorList>
            <consortium name="NISC Comparative Sequencing Program"/>
            <person name="Wegmann U."/>
            <person name="Louis P."/>
            <person name="Goesmann A."/>
            <person name="Henrissat B."/>
            <person name="Duncan S.H."/>
            <person name="Flint H.J."/>
        </authorList>
    </citation>
    <scope>NUCLEOTIDE SEQUENCE</scope>
    <source>
        <strain evidence="1">ICMP 19545</strain>
    </source>
</reference>
<protein>
    <recommendedName>
        <fullName evidence="4">Helix-turn-helix transcriptional regulator</fullName>
    </recommendedName>
</protein>
<organism evidence="1 3">
    <name type="scientific">Mesorhizobium newzealandense</name>
    <dbReference type="NCBI Taxonomy" id="1300302"/>
    <lineage>
        <taxon>Bacteria</taxon>
        <taxon>Pseudomonadati</taxon>
        <taxon>Pseudomonadota</taxon>
        <taxon>Alphaproteobacteria</taxon>
        <taxon>Hyphomicrobiales</taxon>
        <taxon>Phyllobacteriaceae</taxon>
        <taxon>Mesorhizobium</taxon>
    </lineage>
</organism>
<dbReference type="EMBL" id="JBHUGZ010000008">
    <property type="protein sequence ID" value="MFD1983593.1"/>
    <property type="molecule type" value="Genomic_DNA"/>
</dbReference>
<reference evidence="1" key="3">
    <citation type="submission" date="2024-09" db="EMBL/GenBank/DDBJ databases">
        <authorList>
            <person name="Sun Q."/>
            <person name="Mori K."/>
        </authorList>
    </citation>
    <scope>NUCLEOTIDE SEQUENCE</scope>
    <source>
        <strain evidence="1">ICMP 19545</strain>
    </source>
</reference>
<dbReference type="Proteomes" id="UP001597405">
    <property type="component" value="Unassembled WGS sequence"/>
</dbReference>
<evidence type="ECO:0000313" key="3">
    <source>
        <dbReference type="Proteomes" id="UP001597405"/>
    </source>
</evidence>
<evidence type="ECO:0000313" key="2">
    <source>
        <dbReference type="EMBL" id="MFD1984746.1"/>
    </source>
</evidence>
<dbReference type="RefSeq" id="WP_379098223.1">
    <property type="nucleotide sequence ID" value="NZ_JBHUGZ010000008.1"/>
</dbReference>
<keyword evidence="3" id="KW-1185">Reference proteome</keyword>
<gene>
    <name evidence="1" type="ORF">ACFSOZ_13035</name>
    <name evidence="2" type="ORF">ACFSOZ_19620</name>
</gene>
<evidence type="ECO:0008006" key="4">
    <source>
        <dbReference type="Google" id="ProtNLM"/>
    </source>
</evidence>
<accession>A0ABW4UAP8</accession>
<comment type="caution">
    <text evidence="1">The sequence shown here is derived from an EMBL/GenBank/DDBJ whole genome shotgun (WGS) entry which is preliminary data.</text>
</comment>
<reference evidence="3" key="2">
    <citation type="journal article" date="2019" name="Int. J. Syst. Evol. Microbiol.">
        <title>The Global Catalogue of Microorganisms (GCM) 10K type strain sequencing project: providing services to taxonomists for standard genome sequencing and annotation.</title>
        <authorList>
            <consortium name="The Broad Institute Genomics Platform"/>
            <consortium name="The Broad Institute Genome Sequencing Center for Infectious Disease"/>
            <person name="Wu L."/>
            <person name="Ma J."/>
        </authorList>
    </citation>
    <scope>NUCLEOTIDE SEQUENCE [LARGE SCALE GENOMIC DNA]</scope>
    <source>
        <strain evidence="3">CGMCC 1.16225</strain>
    </source>
</reference>
<name>A0ABW4UAP8_9HYPH</name>